<dbReference type="InterPro" id="IPR013446">
    <property type="entry name" value="G1P_cyt_trans-like"/>
</dbReference>
<feature type="region of interest" description="Disordered" evidence="1">
    <location>
        <begin position="252"/>
        <end position="273"/>
    </location>
</feature>
<dbReference type="Gene3D" id="3.90.550.10">
    <property type="entry name" value="Spore Coat Polysaccharide Biosynthesis Protein SpsA, Chain A"/>
    <property type="match status" value="1"/>
</dbReference>
<accession>A0A1L6JCR9</accession>
<dbReference type="SUPFAM" id="SSF53448">
    <property type="entry name" value="Nucleotide-diphospho-sugar transferases"/>
    <property type="match status" value="1"/>
</dbReference>
<gene>
    <name evidence="4" type="primary">rfbF</name>
    <name evidence="3" type="ORF">BRX40_15870</name>
    <name evidence="4" type="ORF">CA257_05125</name>
    <name evidence="5" type="ORF">DAH66_13590</name>
</gene>
<evidence type="ECO:0000313" key="5">
    <source>
        <dbReference type="EMBL" id="RSY82553.1"/>
    </source>
</evidence>
<dbReference type="PANTHER" id="PTHR47183:SF1">
    <property type="entry name" value="GLUCOSE-1-PHOSPHATE CYTIDYLYLTRANSFERASE"/>
    <property type="match status" value="1"/>
</dbReference>
<dbReference type="InterPro" id="IPR029044">
    <property type="entry name" value="Nucleotide-diphossugar_trans"/>
</dbReference>
<dbReference type="Proteomes" id="UP000286681">
    <property type="component" value="Unassembled WGS sequence"/>
</dbReference>
<organism evidence="3 6">
    <name type="scientific">Sphingomonas koreensis</name>
    <dbReference type="NCBI Taxonomy" id="93064"/>
    <lineage>
        <taxon>Bacteria</taxon>
        <taxon>Pseudomonadati</taxon>
        <taxon>Pseudomonadota</taxon>
        <taxon>Alphaproteobacteria</taxon>
        <taxon>Sphingomonadales</taxon>
        <taxon>Sphingomonadaceae</taxon>
        <taxon>Sphingomonas</taxon>
    </lineage>
</organism>
<dbReference type="EMBL" id="CP018820">
    <property type="protein sequence ID" value="APR53704.1"/>
    <property type="molecule type" value="Genomic_DNA"/>
</dbReference>
<evidence type="ECO:0000313" key="4">
    <source>
        <dbReference type="EMBL" id="RSV06286.1"/>
    </source>
</evidence>
<dbReference type="Proteomes" id="UP000185161">
    <property type="component" value="Chromosome"/>
</dbReference>
<dbReference type="InterPro" id="IPR046981">
    <property type="entry name" value="G1P_cyt_trans"/>
</dbReference>
<dbReference type="Pfam" id="PF00483">
    <property type="entry name" value="NTP_transferase"/>
    <property type="match status" value="1"/>
</dbReference>
<dbReference type="InterPro" id="IPR005835">
    <property type="entry name" value="NTP_transferase_dom"/>
</dbReference>
<reference evidence="7 8" key="3">
    <citation type="submission" date="2018-07" db="EMBL/GenBank/DDBJ databases">
        <title>Genomic and Epidemiologic Investigation of an Indolent Hospital Outbreak.</title>
        <authorList>
            <person name="Johnson R.C."/>
            <person name="Deming C."/>
            <person name="Conlan S."/>
            <person name="Zellmer C.J."/>
            <person name="Michelin A.V."/>
            <person name="Lee-Lin S."/>
            <person name="Thomas P.J."/>
            <person name="Park M."/>
            <person name="Weingarten R.A."/>
            <person name="Less J."/>
            <person name="Dekker J.P."/>
            <person name="Frank K.M."/>
            <person name="Musser K.A."/>
            <person name="Mcquiston J.R."/>
            <person name="Henderson D.K."/>
            <person name="Lau A.F."/>
            <person name="Palmore T.N."/>
            <person name="Segre J.A."/>
        </authorList>
    </citation>
    <scope>NUCLEOTIDE SEQUENCE [LARGE SCALE GENOMIC DNA]</scope>
    <source>
        <strain evidence="5 8">SK-CDC1_0717</strain>
        <strain evidence="4 7">SK-NIH.Env10_0317</strain>
    </source>
</reference>
<reference evidence="3" key="1">
    <citation type="submission" date="2016-12" db="EMBL/GenBank/DDBJ databases">
        <title>Whole genome sequencing of Sphingomonas koreensis.</title>
        <authorList>
            <person name="Conlan S."/>
            <person name="Thomas P.J."/>
            <person name="Mullikin J."/>
            <person name="Palmore T.N."/>
            <person name="Frank K.M."/>
            <person name="Segre J.A."/>
        </authorList>
    </citation>
    <scope>NUCLEOTIDE SEQUENCE</scope>
    <source>
        <strain evidence="3">ABOJV</strain>
    </source>
</reference>
<keyword evidence="3" id="KW-0548">Nucleotidyltransferase</keyword>
<dbReference type="KEGG" id="skr:BRX40_15870"/>
<evidence type="ECO:0000313" key="8">
    <source>
        <dbReference type="Proteomes" id="UP000287746"/>
    </source>
</evidence>
<evidence type="ECO:0000256" key="1">
    <source>
        <dbReference type="SAM" id="MobiDB-lite"/>
    </source>
</evidence>
<dbReference type="EMBL" id="QQYZ01000012">
    <property type="protein sequence ID" value="RSY82553.1"/>
    <property type="molecule type" value="Genomic_DNA"/>
</dbReference>
<name>A0A1L6JCR9_9SPHN</name>
<dbReference type="EC" id="2.7.7.33" evidence="4"/>
<reference evidence="6" key="2">
    <citation type="submission" date="2016-12" db="EMBL/GenBank/DDBJ databases">
        <title>Whole genome sequencing of Sphingomonas sp. ABOJV.</title>
        <authorList>
            <person name="Conlan S."/>
            <person name="Thomas P.J."/>
            <person name="Mullikin J."/>
            <person name="Palmore T.N."/>
            <person name="Frank K.M."/>
            <person name="Segre J.A."/>
        </authorList>
    </citation>
    <scope>NUCLEOTIDE SEQUENCE [LARGE SCALE GENOMIC DNA]</scope>
    <source>
        <strain evidence="6">ABOJV</strain>
    </source>
</reference>
<dbReference type="GeneID" id="44134040"/>
<evidence type="ECO:0000313" key="6">
    <source>
        <dbReference type="Proteomes" id="UP000185161"/>
    </source>
</evidence>
<dbReference type="AlphaFoldDB" id="A0A1L6JCR9"/>
<evidence type="ECO:0000313" key="7">
    <source>
        <dbReference type="Proteomes" id="UP000286681"/>
    </source>
</evidence>
<dbReference type="EMBL" id="QQWO01000003">
    <property type="protein sequence ID" value="RSV06286.1"/>
    <property type="molecule type" value="Genomic_DNA"/>
</dbReference>
<dbReference type="CDD" id="cd02524">
    <property type="entry name" value="G1P_cytidylyltransferase"/>
    <property type="match status" value="1"/>
</dbReference>
<evidence type="ECO:0000259" key="2">
    <source>
        <dbReference type="Pfam" id="PF00483"/>
    </source>
</evidence>
<dbReference type="STRING" id="93064.BRX40_15870"/>
<dbReference type="GO" id="GO:0009243">
    <property type="term" value="P:O antigen biosynthetic process"/>
    <property type="evidence" value="ECO:0007669"/>
    <property type="project" value="InterPro"/>
</dbReference>
<dbReference type="OrthoDB" id="9814110at2"/>
<dbReference type="GO" id="GO:0047343">
    <property type="term" value="F:glucose-1-phosphate cytidylyltransferase activity"/>
    <property type="evidence" value="ECO:0007669"/>
    <property type="project" value="UniProtKB-EC"/>
</dbReference>
<sequence>MQVVLLAGGLGSRLSEETVRVPKPMVEVGGKPIILHVMDIYAQHGVTDFVVACGYKMLLLKKFFHDLHFMSNDFTVAIGNGHVAFRQCRSLDWNVSVVDTGELTMTGGRLLRLRDWLEGGTFMVTYSDGVGDIDIGALLAFHRSHGKLATVTAVQPPARFGNLELEGARVAEFTEKVRKHETWINGGFFVFEPGVLDYLSGDEEPLEQAPLSRLAQDGQLFAYKHTGFWHPMDTIRDRDHLNQLCVAGSPPWAKSPPAPWQLAAPPTGAHAHA</sequence>
<dbReference type="PANTHER" id="PTHR47183">
    <property type="entry name" value="GLUCOSE-1-PHOSPHATE CYTIDYLYLTRANSFERASE-RELATED"/>
    <property type="match status" value="1"/>
</dbReference>
<dbReference type="NCBIfam" id="TIGR02623">
    <property type="entry name" value="G1P_cyt_trans"/>
    <property type="match status" value="1"/>
</dbReference>
<keyword evidence="6" id="KW-1185">Reference proteome</keyword>
<evidence type="ECO:0000313" key="3">
    <source>
        <dbReference type="EMBL" id="APR53704.1"/>
    </source>
</evidence>
<protein>
    <submittedName>
        <fullName evidence="3">Glucose-1-phosphate cytidylyltransferase</fullName>
        <ecNumber evidence="4">2.7.7.33</ecNumber>
    </submittedName>
</protein>
<feature type="domain" description="Nucleotidyl transferase" evidence="2">
    <location>
        <begin position="3"/>
        <end position="209"/>
    </location>
</feature>
<proteinExistence type="predicted"/>
<keyword evidence="3" id="KW-0808">Transferase</keyword>
<dbReference type="Proteomes" id="UP000287746">
    <property type="component" value="Unassembled WGS sequence"/>
</dbReference>
<dbReference type="RefSeq" id="WP_066580977.1">
    <property type="nucleotide sequence ID" value="NZ_CP018820.1"/>
</dbReference>